<dbReference type="EMBL" id="CAADFG010000314">
    <property type="protein sequence ID" value="VFK03266.1"/>
    <property type="molecule type" value="Genomic_DNA"/>
</dbReference>
<protein>
    <submittedName>
        <fullName evidence="2">Uncharacterized protein</fullName>
    </submittedName>
</protein>
<dbReference type="AlphaFoldDB" id="A0A450VQC1"/>
<gene>
    <name evidence="1" type="ORF">BECKH772A_GA0070896_103144</name>
    <name evidence="2" type="ORF">BECKH772C_GA0070978_103902</name>
</gene>
<accession>A0A450VQC1</accession>
<name>A0A450VQC1_9GAMM</name>
<evidence type="ECO:0000313" key="2">
    <source>
        <dbReference type="EMBL" id="VFK06993.1"/>
    </source>
</evidence>
<proteinExistence type="predicted"/>
<evidence type="ECO:0000313" key="1">
    <source>
        <dbReference type="EMBL" id="VFK03266.1"/>
    </source>
</evidence>
<sequence length="60" mass="7038">MLYLRTRSRSLPSEKTVRRVLAPAIIKQLIALPQSTITAKIYHYFLATEEDEYENRRQSA</sequence>
<dbReference type="EMBL" id="CAADFJ010000390">
    <property type="protein sequence ID" value="VFK06993.1"/>
    <property type="molecule type" value="Genomic_DNA"/>
</dbReference>
<organism evidence="2">
    <name type="scientific">Candidatus Kentrum eta</name>
    <dbReference type="NCBI Taxonomy" id="2126337"/>
    <lineage>
        <taxon>Bacteria</taxon>
        <taxon>Pseudomonadati</taxon>
        <taxon>Pseudomonadota</taxon>
        <taxon>Gammaproteobacteria</taxon>
        <taxon>Candidatus Kentrum</taxon>
    </lineage>
</organism>
<reference evidence="2" key="1">
    <citation type="submission" date="2019-02" db="EMBL/GenBank/DDBJ databases">
        <authorList>
            <person name="Gruber-Vodicka R. H."/>
            <person name="Seah K. B. B."/>
        </authorList>
    </citation>
    <scope>NUCLEOTIDE SEQUENCE</scope>
    <source>
        <strain evidence="2">BECK_SA2B12</strain>
        <strain evidence="1">BECK_SA2B15</strain>
    </source>
</reference>